<proteinExistence type="inferred from homology"/>
<keyword evidence="6" id="KW-1185">Reference proteome</keyword>
<dbReference type="PANTHER" id="PTHR34535:SF3">
    <property type="entry name" value="HYDROGENASE MATURATION FACTOR HYPA"/>
    <property type="match status" value="1"/>
</dbReference>
<dbReference type="InterPro" id="IPR000688">
    <property type="entry name" value="HypA/HybF"/>
</dbReference>
<dbReference type="Pfam" id="PF01155">
    <property type="entry name" value="HypA"/>
    <property type="match status" value="1"/>
</dbReference>
<protein>
    <recommendedName>
        <fullName evidence="4">Hydrogenase maturation factor HypA</fullName>
    </recommendedName>
</protein>
<feature type="binding site" evidence="4">
    <location>
        <position position="77"/>
    </location>
    <ligand>
        <name>Zn(2+)</name>
        <dbReference type="ChEBI" id="CHEBI:29105"/>
    </ligand>
</feature>
<keyword evidence="2 4" id="KW-0479">Metal-binding</keyword>
<dbReference type="KEGG" id="dbk:DGMP_36480"/>
<dbReference type="RefSeq" id="WP_228855258.1">
    <property type="nucleotide sequence ID" value="NZ_AP024086.1"/>
</dbReference>
<dbReference type="EMBL" id="AP024086">
    <property type="protein sequence ID" value="BCL62955.1"/>
    <property type="molecule type" value="Genomic_DNA"/>
</dbReference>
<comment type="function">
    <text evidence="4">Involved in the maturation of [NiFe] hydrogenases. Required for nickel insertion into the metal center of the hydrogenase.</text>
</comment>
<feature type="binding site" evidence="4">
    <location>
        <position position="94"/>
    </location>
    <ligand>
        <name>Zn(2+)</name>
        <dbReference type="ChEBI" id="CHEBI:29105"/>
    </ligand>
</feature>
<reference evidence="5" key="1">
    <citation type="submission" date="2020-09" db="EMBL/GenBank/DDBJ databases">
        <title>Desulfogranum mesoprofundum gen. nov., sp. nov., a novel mesophilic, sulfate-reducing chemolithoautotroph isolated from a deep-sea hydrothermal vent chimney in the Suiyo Seamount.</title>
        <authorList>
            <person name="Hashimoto Y."/>
            <person name="Nakagawa S."/>
        </authorList>
    </citation>
    <scope>NUCLEOTIDE SEQUENCE</scope>
    <source>
        <strain evidence="5">KT2</strain>
    </source>
</reference>
<feature type="binding site" evidence="4">
    <location>
        <position position="74"/>
    </location>
    <ligand>
        <name>Zn(2+)</name>
        <dbReference type="ChEBI" id="CHEBI:29105"/>
    </ligand>
</feature>
<evidence type="ECO:0000313" key="5">
    <source>
        <dbReference type="EMBL" id="BCL62955.1"/>
    </source>
</evidence>
<evidence type="ECO:0000256" key="1">
    <source>
        <dbReference type="ARBA" id="ARBA00022596"/>
    </source>
</evidence>
<feature type="binding site" evidence="4">
    <location>
        <position position="2"/>
    </location>
    <ligand>
        <name>Ni(2+)</name>
        <dbReference type="ChEBI" id="CHEBI:49786"/>
    </ligand>
</feature>
<dbReference type="GO" id="GO:0051604">
    <property type="term" value="P:protein maturation"/>
    <property type="evidence" value="ECO:0007669"/>
    <property type="project" value="InterPro"/>
</dbReference>
<dbReference type="PANTHER" id="PTHR34535">
    <property type="entry name" value="HYDROGENASE MATURATION FACTOR HYPA"/>
    <property type="match status" value="1"/>
</dbReference>
<sequence length="115" mass="12807">MHEISLVQALFSQLEELAAENKATKIHRVTMVIGPQSGVVIDAFRFGFETLASENTLIRNAELIIEIPPVNYSCTQCGHMEETKEDSPEECPKCGELFLIPSGGDELILRQVEME</sequence>
<evidence type="ECO:0000256" key="2">
    <source>
        <dbReference type="ARBA" id="ARBA00022723"/>
    </source>
</evidence>
<evidence type="ECO:0000256" key="3">
    <source>
        <dbReference type="ARBA" id="ARBA00022833"/>
    </source>
</evidence>
<dbReference type="AlphaFoldDB" id="A0A8D5FSQ9"/>
<keyword evidence="3 4" id="KW-0862">Zinc</keyword>
<evidence type="ECO:0000313" key="6">
    <source>
        <dbReference type="Proteomes" id="UP000826725"/>
    </source>
</evidence>
<feature type="binding site" evidence="4">
    <location>
        <position position="91"/>
    </location>
    <ligand>
        <name>Zn(2+)</name>
        <dbReference type="ChEBI" id="CHEBI:29105"/>
    </ligand>
</feature>
<dbReference type="HAMAP" id="MF_00213">
    <property type="entry name" value="HypA_HybF"/>
    <property type="match status" value="1"/>
</dbReference>
<dbReference type="GO" id="GO:0008270">
    <property type="term" value="F:zinc ion binding"/>
    <property type="evidence" value="ECO:0007669"/>
    <property type="project" value="UniProtKB-UniRule"/>
</dbReference>
<organism evidence="5 6">
    <name type="scientific">Desulfomarina profundi</name>
    <dbReference type="NCBI Taxonomy" id="2772557"/>
    <lineage>
        <taxon>Bacteria</taxon>
        <taxon>Pseudomonadati</taxon>
        <taxon>Thermodesulfobacteriota</taxon>
        <taxon>Desulfobulbia</taxon>
        <taxon>Desulfobulbales</taxon>
        <taxon>Desulfobulbaceae</taxon>
        <taxon>Desulfomarina</taxon>
    </lineage>
</organism>
<dbReference type="Proteomes" id="UP000826725">
    <property type="component" value="Chromosome"/>
</dbReference>
<name>A0A8D5FSQ9_9BACT</name>
<dbReference type="GO" id="GO:0016151">
    <property type="term" value="F:nickel cation binding"/>
    <property type="evidence" value="ECO:0007669"/>
    <property type="project" value="UniProtKB-UniRule"/>
</dbReference>
<keyword evidence="1 4" id="KW-0533">Nickel</keyword>
<accession>A0A8D5FSQ9</accession>
<comment type="similarity">
    <text evidence="4">Belongs to the HypA/HybF family.</text>
</comment>
<dbReference type="PIRSF" id="PIRSF004761">
    <property type="entry name" value="Hydrgn_mat_HypA"/>
    <property type="match status" value="1"/>
</dbReference>
<evidence type="ECO:0000256" key="4">
    <source>
        <dbReference type="HAMAP-Rule" id="MF_00213"/>
    </source>
</evidence>
<gene>
    <name evidence="4" type="primary">hypA</name>
    <name evidence="5" type="ORF">DGMP_36480</name>
</gene>